<feature type="compositionally biased region" description="Low complexity" evidence="1">
    <location>
        <begin position="1"/>
        <end position="12"/>
    </location>
</feature>
<reference evidence="2" key="1">
    <citation type="submission" date="2020-06" db="EMBL/GenBank/DDBJ databases">
        <authorList>
            <person name="Li T."/>
            <person name="Hu X."/>
            <person name="Zhang T."/>
            <person name="Song X."/>
            <person name="Zhang H."/>
            <person name="Dai N."/>
            <person name="Sheng W."/>
            <person name="Hou X."/>
            <person name="Wei L."/>
        </authorList>
    </citation>
    <scope>NUCLEOTIDE SEQUENCE</scope>
    <source>
        <strain evidence="2">G01</strain>
        <tissue evidence="2">Leaf</tissue>
    </source>
</reference>
<proteinExistence type="predicted"/>
<sequence>MEKEPLLPYSSPRRPEPPPPPLLCPLPEDDEITIPPLLLTHLPKNSKTGLFLVPLQLQLQLQLQRRHPNLTILTLPTFLRP</sequence>
<accession>A0AAW2KXX1</accession>
<dbReference type="EMBL" id="JACGWK010000016">
    <property type="protein sequence ID" value="KAL0310571.1"/>
    <property type="molecule type" value="Genomic_DNA"/>
</dbReference>
<feature type="region of interest" description="Disordered" evidence="1">
    <location>
        <begin position="1"/>
        <end position="28"/>
    </location>
</feature>
<evidence type="ECO:0000313" key="2">
    <source>
        <dbReference type="EMBL" id="KAL0310571.1"/>
    </source>
</evidence>
<protein>
    <submittedName>
        <fullName evidence="2">Uncharacterized protein</fullName>
    </submittedName>
</protein>
<reference evidence="2" key="2">
    <citation type="journal article" date="2024" name="Plant">
        <title>Genomic evolution and insights into agronomic trait innovations of Sesamum species.</title>
        <authorList>
            <person name="Miao H."/>
            <person name="Wang L."/>
            <person name="Qu L."/>
            <person name="Liu H."/>
            <person name="Sun Y."/>
            <person name="Le M."/>
            <person name="Wang Q."/>
            <person name="Wei S."/>
            <person name="Zheng Y."/>
            <person name="Lin W."/>
            <person name="Duan Y."/>
            <person name="Cao H."/>
            <person name="Xiong S."/>
            <person name="Wang X."/>
            <person name="Wei L."/>
            <person name="Li C."/>
            <person name="Ma Q."/>
            <person name="Ju M."/>
            <person name="Zhao R."/>
            <person name="Li G."/>
            <person name="Mu C."/>
            <person name="Tian Q."/>
            <person name="Mei H."/>
            <person name="Zhang T."/>
            <person name="Gao T."/>
            <person name="Zhang H."/>
        </authorList>
    </citation>
    <scope>NUCLEOTIDE SEQUENCE</scope>
    <source>
        <strain evidence="2">G01</strain>
    </source>
</reference>
<name>A0AAW2KXX1_9LAMI</name>
<comment type="caution">
    <text evidence="2">The sequence shown here is derived from an EMBL/GenBank/DDBJ whole genome shotgun (WGS) entry which is preliminary data.</text>
</comment>
<gene>
    <name evidence="2" type="ORF">Sangu_2351800</name>
</gene>
<dbReference type="AlphaFoldDB" id="A0AAW2KXX1"/>
<evidence type="ECO:0000256" key="1">
    <source>
        <dbReference type="SAM" id="MobiDB-lite"/>
    </source>
</evidence>
<organism evidence="2">
    <name type="scientific">Sesamum angustifolium</name>
    <dbReference type="NCBI Taxonomy" id="2727405"/>
    <lineage>
        <taxon>Eukaryota</taxon>
        <taxon>Viridiplantae</taxon>
        <taxon>Streptophyta</taxon>
        <taxon>Embryophyta</taxon>
        <taxon>Tracheophyta</taxon>
        <taxon>Spermatophyta</taxon>
        <taxon>Magnoliopsida</taxon>
        <taxon>eudicotyledons</taxon>
        <taxon>Gunneridae</taxon>
        <taxon>Pentapetalae</taxon>
        <taxon>asterids</taxon>
        <taxon>lamiids</taxon>
        <taxon>Lamiales</taxon>
        <taxon>Pedaliaceae</taxon>
        <taxon>Sesamum</taxon>
    </lineage>
</organism>